<protein>
    <submittedName>
        <fullName evidence="1">Uncharacterized protein</fullName>
    </submittedName>
</protein>
<organism evidence="1 2">
    <name type="scientific">Daphnia magna</name>
    <dbReference type="NCBI Taxonomy" id="35525"/>
    <lineage>
        <taxon>Eukaryota</taxon>
        <taxon>Metazoa</taxon>
        <taxon>Ecdysozoa</taxon>
        <taxon>Arthropoda</taxon>
        <taxon>Crustacea</taxon>
        <taxon>Branchiopoda</taxon>
        <taxon>Diplostraca</taxon>
        <taxon>Cladocera</taxon>
        <taxon>Anomopoda</taxon>
        <taxon>Daphniidae</taxon>
        <taxon>Daphnia</taxon>
    </lineage>
</organism>
<comment type="caution">
    <text evidence="1">The sequence shown here is derived from an EMBL/GenBank/DDBJ whole genome shotgun (WGS) entry which is preliminary data.</text>
</comment>
<gene>
    <name evidence="1" type="ORF">OUZ56_003447</name>
</gene>
<keyword evidence="2" id="KW-1185">Reference proteome</keyword>
<name>A0ABR0A8W7_9CRUS</name>
<sequence length="113" mass="11950">MGPYGVAQIYNPVSIVFGLEKTCLARGNEDLANLDAASIQSDASTEILYLPENSGVPVVDLVTPSISPESSVLFVSPASSIYSDSIDSDDDSSFQLSCASPLYVSVEDYAAYQ</sequence>
<dbReference type="EMBL" id="JAOYFB010000036">
    <property type="protein sequence ID" value="KAK4021532.1"/>
    <property type="molecule type" value="Genomic_DNA"/>
</dbReference>
<dbReference type="Proteomes" id="UP001234178">
    <property type="component" value="Unassembled WGS sequence"/>
</dbReference>
<proteinExistence type="predicted"/>
<reference evidence="1 2" key="1">
    <citation type="journal article" date="2023" name="Nucleic Acids Res.">
        <title>The hologenome of Daphnia magna reveals possible DNA methylation and microbiome-mediated evolution of the host genome.</title>
        <authorList>
            <person name="Chaturvedi A."/>
            <person name="Li X."/>
            <person name="Dhandapani V."/>
            <person name="Marshall H."/>
            <person name="Kissane S."/>
            <person name="Cuenca-Cambronero M."/>
            <person name="Asole G."/>
            <person name="Calvet F."/>
            <person name="Ruiz-Romero M."/>
            <person name="Marangio P."/>
            <person name="Guigo R."/>
            <person name="Rago D."/>
            <person name="Mirbahai L."/>
            <person name="Eastwood N."/>
            <person name="Colbourne J.K."/>
            <person name="Zhou J."/>
            <person name="Mallon E."/>
            <person name="Orsini L."/>
        </authorList>
    </citation>
    <scope>NUCLEOTIDE SEQUENCE [LARGE SCALE GENOMIC DNA]</scope>
    <source>
        <strain evidence="1">LRV0_1</strain>
    </source>
</reference>
<evidence type="ECO:0000313" key="1">
    <source>
        <dbReference type="EMBL" id="KAK4021532.1"/>
    </source>
</evidence>
<accession>A0ABR0A8W7</accession>
<evidence type="ECO:0000313" key="2">
    <source>
        <dbReference type="Proteomes" id="UP001234178"/>
    </source>
</evidence>